<reference evidence="8 9" key="1">
    <citation type="submission" date="2018-11" db="EMBL/GenBank/DDBJ databases">
        <title>Genomic Encyclopedia of Type Strains, Phase IV (KMG-IV): sequencing the most valuable type-strain genomes for metagenomic binning, comparative biology and taxonomic classification.</title>
        <authorList>
            <person name="Goeker M."/>
        </authorList>
    </citation>
    <scope>NUCLEOTIDE SEQUENCE [LARGE SCALE GENOMIC DNA]</scope>
    <source>
        <strain evidence="8 9">DSM 5900</strain>
    </source>
</reference>
<dbReference type="OrthoDB" id="1524147at2"/>
<feature type="binding site" evidence="6">
    <location>
        <position position="5"/>
    </location>
    <ligand>
        <name>Mg(2+)</name>
        <dbReference type="ChEBI" id="CHEBI:18420"/>
    </ligand>
</feature>
<dbReference type="GO" id="GO:0090729">
    <property type="term" value="F:toxin activity"/>
    <property type="evidence" value="ECO:0007669"/>
    <property type="project" value="UniProtKB-KW"/>
</dbReference>
<gene>
    <name evidence="6" type="primary">vapC</name>
    <name evidence="8" type="ORF">EDC65_5507</name>
</gene>
<evidence type="ECO:0000313" key="8">
    <source>
        <dbReference type="EMBL" id="ROP80857.1"/>
    </source>
</evidence>
<keyword evidence="2 6" id="KW-0540">Nuclease</keyword>
<evidence type="ECO:0000256" key="2">
    <source>
        <dbReference type="ARBA" id="ARBA00022722"/>
    </source>
</evidence>
<dbReference type="HAMAP" id="MF_00265">
    <property type="entry name" value="VapC_Nob1"/>
    <property type="match status" value="1"/>
</dbReference>
<keyword evidence="5 6" id="KW-0460">Magnesium</keyword>
<keyword evidence="3 6" id="KW-0479">Metal-binding</keyword>
<dbReference type="AlphaFoldDB" id="A0A3N1KNC9"/>
<evidence type="ECO:0000259" key="7">
    <source>
        <dbReference type="Pfam" id="PF01850"/>
    </source>
</evidence>
<keyword evidence="4 6" id="KW-0378">Hydrolase</keyword>
<evidence type="ECO:0000256" key="6">
    <source>
        <dbReference type="HAMAP-Rule" id="MF_00265"/>
    </source>
</evidence>
<dbReference type="InterPro" id="IPR002716">
    <property type="entry name" value="PIN_dom"/>
</dbReference>
<dbReference type="RefSeq" id="WP_123695777.1">
    <property type="nucleotide sequence ID" value="NZ_AP019700.1"/>
</dbReference>
<comment type="caution">
    <text evidence="8">The sequence shown here is derived from an EMBL/GenBank/DDBJ whole genome shotgun (WGS) entry which is preliminary data.</text>
</comment>
<sequence length="140" mass="14956">MLLIDASIACKWYLDEADSEQARAIVGGGDDLVAPDIILPEVANALWRCNRRGEITAENAAGALKGLEMVFHSLIPTAPITVAAFELAASLRHPVYDCVYLIAARNLGIPMVTADSRLCAVVRGTAWQGVVAPLDVASRR</sequence>
<evidence type="ECO:0000256" key="1">
    <source>
        <dbReference type="ARBA" id="ARBA00022649"/>
    </source>
</evidence>
<feature type="binding site" evidence="6">
    <location>
        <position position="97"/>
    </location>
    <ligand>
        <name>Mg(2+)</name>
        <dbReference type="ChEBI" id="CHEBI:18420"/>
    </ligand>
</feature>
<evidence type="ECO:0000256" key="4">
    <source>
        <dbReference type="ARBA" id="ARBA00022801"/>
    </source>
</evidence>
<dbReference type="Gene3D" id="3.40.50.1010">
    <property type="entry name" value="5'-nuclease"/>
    <property type="match status" value="1"/>
</dbReference>
<keyword evidence="6" id="KW-0800">Toxin</keyword>
<comment type="function">
    <text evidence="6">Toxic component of a toxin-antitoxin (TA) system. An RNase.</text>
</comment>
<dbReference type="SUPFAM" id="SSF88723">
    <property type="entry name" value="PIN domain-like"/>
    <property type="match status" value="1"/>
</dbReference>
<keyword evidence="9" id="KW-1185">Reference proteome</keyword>
<keyword evidence="1 6" id="KW-1277">Toxin-antitoxin system</keyword>
<dbReference type="PANTHER" id="PTHR35901">
    <property type="entry name" value="RIBONUCLEASE VAPC3"/>
    <property type="match status" value="1"/>
</dbReference>
<dbReference type="GO" id="GO:0004540">
    <property type="term" value="F:RNA nuclease activity"/>
    <property type="evidence" value="ECO:0007669"/>
    <property type="project" value="InterPro"/>
</dbReference>
<protein>
    <recommendedName>
        <fullName evidence="6">Ribonuclease VapC</fullName>
        <shortName evidence="6">RNase VapC</shortName>
        <ecNumber evidence="6">3.1.-.-</ecNumber>
    </recommendedName>
    <alternativeName>
        <fullName evidence="6">Toxin VapC</fullName>
    </alternativeName>
</protein>
<evidence type="ECO:0000256" key="5">
    <source>
        <dbReference type="ARBA" id="ARBA00022842"/>
    </source>
</evidence>
<name>A0A3N1KNC9_9PROT</name>
<comment type="cofactor">
    <cofactor evidence="6">
        <name>Mg(2+)</name>
        <dbReference type="ChEBI" id="CHEBI:18420"/>
    </cofactor>
</comment>
<dbReference type="InterPro" id="IPR022907">
    <property type="entry name" value="VapC_family"/>
</dbReference>
<dbReference type="InterPro" id="IPR051619">
    <property type="entry name" value="TypeII_TA_RNase_PINc/VapC"/>
</dbReference>
<accession>A0A3N1KNC9</accession>
<evidence type="ECO:0000256" key="3">
    <source>
        <dbReference type="ARBA" id="ARBA00022723"/>
    </source>
</evidence>
<evidence type="ECO:0000313" key="9">
    <source>
        <dbReference type="Proteomes" id="UP000278222"/>
    </source>
</evidence>
<dbReference type="Pfam" id="PF01850">
    <property type="entry name" value="PIN"/>
    <property type="match status" value="1"/>
</dbReference>
<dbReference type="GO" id="GO:0016787">
    <property type="term" value="F:hydrolase activity"/>
    <property type="evidence" value="ECO:0007669"/>
    <property type="project" value="UniProtKB-KW"/>
</dbReference>
<organism evidence="8 9">
    <name type="scientific">Stella humosa</name>
    <dbReference type="NCBI Taxonomy" id="94"/>
    <lineage>
        <taxon>Bacteria</taxon>
        <taxon>Pseudomonadati</taxon>
        <taxon>Pseudomonadota</taxon>
        <taxon>Alphaproteobacteria</taxon>
        <taxon>Rhodospirillales</taxon>
        <taxon>Stellaceae</taxon>
        <taxon>Stella</taxon>
    </lineage>
</organism>
<feature type="domain" description="PIN" evidence="7">
    <location>
        <begin position="3"/>
        <end position="121"/>
    </location>
</feature>
<dbReference type="EMBL" id="RJKX01000020">
    <property type="protein sequence ID" value="ROP80857.1"/>
    <property type="molecule type" value="Genomic_DNA"/>
</dbReference>
<dbReference type="GO" id="GO:0000287">
    <property type="term" value="F:magnesium ion binding"/>
    <property type="evidence" value="ECO:0007669"/>
    <property type="project" value="UniProtKB-UniRule"/>
</dbReference>
<dbReference type="Proteomes" id="UP000278222">
    <property type="component" value="Unassembled WGS sequence"/>
</dbReference>
<dbReference type="InterPro" id="IPR029060">
    <property type="entry name" value="PIN-like_dom_sf"/>
</dbReference>
<dbReference type="PANTHER" id="PTHR35901:SF1">
    <property type="entry name" value="EXONUCLEASE VAPC9"/>
    <property type="match status" value="1"/>
</dbReference>
<comment type="similarity">
    <text evidence="6">Belongs to the PINc/VapC protein family.</text>
</comment>
<dbReference type="InterPro" id="IPR044153">
    <property type="entry name" value="PIN_Pae0151-like"/>
</dbReference>
<dbReference type="EC" id="3.1.-.-" evidence="6"/>
<proteinExistence type="inferred from homology"/>
<dbReference type="CDD" id="cd09873">
    <property type="entry name" value="PIN_Pae0151-like"/>
    <property type="match status" value="1"/>
</dbReference>